<accession>A0ABW7TKF5</accession>
<gene>
    <name evidence="3" type="ORF">ACH4WX_12510</name>
</gene>
<protein>
    <submittedName>
        <fullName evidence="3">YbaB/EbfC family nucleoid-associated protein</fullName>
    </submittedName>
</protein>
<evidence type="ECO:0000256" key="2">
    <source>
        <dbReference type="SAM" id="MobiDB-lite"/>
    </source>
</evidence>
<dbReference type="EMBL" id="JBIRUQ010000002">
    <property type="protein sequence ID" value="MFI1461532.1"/>
    <property type="molecule type" value="Genomic_DNA"/>
</dbReference>
<dbReference type="Proteomes" id="UP001611263">
    <property type="component" value="Unassembled WGS sequence"/>
</dbReference>
<dbReference type="InterPro" id="IPR036894">
    <property type="entry name" value="YbaB-like_sf"/>
</dbReference>
<evidence type="ECO:0000313" key="4">
    <source>
        <dbReference type="Proteomes" id="UP001611263"/>
    </source>
</evidence>
<sequence length="168" mass="18422">MSEREEKRARNDRMRAEMDALLESFEQQRAQLGELQARLAATTVSVWSADNMVRIDSNVAGIPVDVHIDAGAFKRTTADKLARSVLEAVHAAARQAGDATQQAMAPLEAEVGAMPDLSELIPGAPSIRDMVSSFSEPPPVTPPQATPELTDEEEDEYFRNRSYLDPGR</sequence>
<dbReference type="Gene3D" id="3.30.1310.10">
    <property type="entry name" value="Nucleoid-associated protein YbaB-like domain"/>
    <property type="match status" value="1"/>
</dbReference>
<organism evidence="3 4">
    <name type="scientific">Nocardia carnea</name>
    <dbReference type="NCBI Taxonomy" id="37328"/>
    <lineage>
        <taxon>Bacteria</taxon>
        <taxon>Bacillati</taxon>
        <taxon>Actinomycetota</taxon>
        <taxon>Actinomycetes</taxon>
        <taxon>Mycobacteriales</taxon>
        <taxon>Nocardiaceae</taxon>
        <taxon>Nocardia</taxon>
    </lineage>
</organism>
<feature type="compositionally biased region" description="Pro residues" evidence="2">
    <location>
        <begin position="136"/>
        <end position="145"/>
    </location>
</feature>
<dbReference type="RefSeq" id="WP_033245022.1">
    <property type="nucleotide sequence ID" value="NZ_JBIRUQ010000002.1"/>
</dbReference>
<reference evidence="3 4" key="1">
    <citation type="submission" date="2024-10" db="EMBL/GenBank/DDBJ databases">
        <title>The Natural Products Discovery Center: Release of the First 8490 Sequenced Strains for Exploring Actinobacteria Biosynthetic Diversity.</title>
        <authorList>
            <person name="Kalkreuter E."/>
            <person name="Kautsar S.A."/>
            <person name="Yang D."/>
            <person name="Bader C.D."/>
            <person name="Teijaro C.N."/>
            <person name="Fluegel L."/>
            <person name="Davis C.M."/>
            <person name="Simpson J.R."/>
            <person name="Lauterbach L."/>
            <person name="Steele A.D."/>
            <person name="Gui C."/>
            <person name="Meng S."/>
            <person name="Li G."/>
            <person name="Viehrig K."/>
            <person name="Ye F."/>
            <person name="Su P."/>
            <person name="Kiefer A.F."/>
            <person name="Nichols A."/>
            <person name="Cepeda A.J."/>
            <person name="Yan W."/>
            <person name="Fan B."/>
            <person name="Jiang Y."/>
            <person name="Adhikari A."/>
            <person name="Zheng C.-J."/>
            <person name="Schuster L."/>
            <person name="Cowan T.M."/>
            <person name="Smanski M.J."/>
            <person name="Chevrette M.G."/>
            <person name="De Carvalho L.P.S."/>
            <person name="Shen B."/>
        </authorList>
    </citation>
    <scope>NUCLEOTIDE SEQUENCE [LARGE SCALE GENOMIC DNA]</scope>
    <source>
        <strain evidence="3 4">NPDC020568</strain>
    </source>
</reference>
<evidence type="ECO:0000256" key="1">
    <source>
        <dbReference type="SAM" id="Coils"/>
    </source>
</evidence>
<keyword evidence="1" id="KW-0175">Coiled coil</keyword>
<proteinExistence type="predicted"/>
<dbReference type="SUPFAM" id="SSF82607">
    <property type="entry name" value="YbaB-like"/>
    <property type="match status" value="1"/>
</dbReference>
<keyword evidence="4" id="KW-1185">Reference proteome</keyword>
<feature type="region of interest" description="Disordered" evidence="2">
    <location>
        <begin position="126"/>
        <end position="168"/>
    </location>
</feature>
<feature type="coiled-coil region" evidence="1">
    <location>
        <begin position="4"/>
        <end position="38"/>
    </location>
</feature>
<dbReference type="InterPro" id="IPR004401">
    <property type="entry name" value="YbaB/EbfC"/>
</dbReference>
<name>A0ABW7TKF5_9NOCA</name>
<dbReference type="Pfam" id="PF02575">
    <property type="entry name" value="YbaB_DNA_bd"/>
    <property type="match status" value="1"/>
</dbReference>
<comment type="caution">
    <text evidence="3">The sequence shown here is derived from an EMBL/GenBank/DDBJ whole genome shotgun (WGS) entry which is preliminary data.</text>
</comment>
<evidence type="ECO:0000313" key="3">
    <source>
        <dbReference type="EMBL" id="MFI1461532.1"/>
    </source>
</evidence>
<dbReference type="GeneID" id="93504532"/>